<evidence type="ECO:0000256" key="2">
    <source>
        <dbReference type="ARBA" id="ARBA00023136"/>
    </source>
</evidence>
<dbReference type="EMBL" id="CADCTU010000547">
    <property type="protein sequence ID" value="CAA9329596.1"/>
    <property type="molecule type" value="Genomic_DNA"/>
</dbReference>
<dbReference type="Gene3D" id="2.40.160.50">
    <property type="entry name" value="membrane protein fhac: a member of the omp85/tpsb transporter family"/>
    <property type="match status" value="1"/>
</dbReference>
<comment type="subcellular location">
    <subcellularLocation>
        <location evidence="1">Membrane</location>
    </subcellularLocation>
</comment>
<feature type="domain" description="Bacterial surface antigen (D15)" evidence="4">
    <location>
        <begin position="225"/>
        <end position="373"/>
    </location>
</feature>
<evidence type="ECO:0000256" key="3">
    <source>
        <dbReference type="SAM" id="MobiDB-lite"/>
    </source>
</evidence>
<name>A0A6J4LEK3_9BACT</name>
<accession>A0A6J4LEK3</accession>
<gene>
    <name evidence="5" type="ORF">AVDCRST_MAG11-2409</name>
</gene>
<evidence type="ECO:0000256" key="1">
    <source>
        <dbReference type="ARBA" id="ARBA00004370"/>
    </source>
</evidence>
<evidence type="ECO:0000259" key="4">
    <source>
        <dbReference type="Pfam" id="PF01103"/>
    </source>
</evidence>
<reference evidence="5" key="1">
    <citation type="submission" date="2020-02" db="EMBL/GenBank/DDBJ databases">
        <authorList>
            <person name="Meier V. D."/>
        </authorList>
    </citation>
    <scope>NUCLEOTIDE SEQUENCE</scope>
    <source>
        <strain evidence="5">AVDCRST_MAG11</strain>
    </source>
</reference>
<evidence type="ECO:0000313" key="5">
    <source>
        <dbReference type="EMBL" id="CAA9329596.1"/>
    </source>
</evidence>
<organism evidence="5">
    <name type="scientific">uncultured Gemmatimonadaceae bacterium</name>
    <dbReference type="NCBI Taxonomy" id="246130"/>
    <lineage>
        <taxon>Bacteria</taxon>
        <taxon>Pseudomonadati</taxon>
        <taxon>Gemmatimonadota</taxon>
        <taxon>Gemmatimonadia</taxon>
        <taxon>Gemmatimonadales</taxon>
        <taxon>Gemmatimonadaceae</taxon>
        <taxon>environmental samples</taxon>
    </lineage>
</organism>
<protein>
    <recommendedName>
        <fullName evidence="4">Bacterial surface antigen (D15) domain-containing protein</fullName>
    </recommendedName>
</protein>
<keyword evidence="2" id="KW-0472">Membrane</keyword>
<dbReference type="AlphaFoldDB" id="A0A6J4LEK3"/>
<feature type="region of interest" description="Disordered" evidence="3">
    <location>
        <begin position="1"/>
        <end position="22"/>
    </location>
</feature>
<proteinExistence type="predicted"/>
<sequence length="404" mass="43926">MERGPRAAHVAFNARGDGRRAGPLAVRTRHPKEIVMRRAVLALAAAALLPAELRAQVRDSLATTAPAEARPRARAVVLPYVGSAPETGFQYGATLFRVRQPADSTTRPSTAQLFATYTAKSQARAFAEIDHWTARNTWRWIAHLEWQRFPLPYYGSGDDTPASAEETYTPRGLLAFATVQRRVRGPLYAVGGYRFQDFDVVETADDGVLRLGGVVGSRGGRVGQLQGGALWDSRDNVFAPYRGLFVQATGSVAAAAVGSRYRFTRTVVDARRFVRVGDRRVVALQGVVETTGGTAPFDQLSLVGGSSYFRGYARGRFRDRHLASVQAEYRAPVVGRLGWAAFAGGGRVTPRVGDLAGDDARFLPSYGAGVRWLLFPRTRSTVRVDYGRGADGQSGLYVALNEAF</sequence>
<dbReference type="InterPro" id="IPR000184">
    <property type="entry name" value="Bac_surfAg_D15"/>
</dbReference>
<dbReference type="GO" id="GO:0019867">
    <property type="term" value="C:outer membrane"/>
    <property type="evidence" value="ECO:0007669"/>
    <property type="project" value="InterPro"/>
</dbReference>
<dbReference type="Pfam" id="PF01103">
    <property type="entry name" value="Omp85"/>
    <property type="match status" value="1"/>
</dbReference>